<sequence>MDGVKATVKEVEDGLSMWSDEVVTLQSTVKTLRKELSDLKDKCDDMEGRMRRSNIRIMGVPEGPDSSSTTAVSALLREALGMDKDVIVDRSHRSLAPRRPGGNPRAIIAKLHYYQDCVEILRRARTQAPLRFNGQPIAIFPDFTTSVARARAAFTEVRKLLREQEGIRFGIRFPARLCITHNGEEKEFLDAAKAMEYVNEHIINV</sequence>
<name>A0AAX7UAP3_ASTCA</name>
<dbReference type="AlphaFoldDB" id="A0AAX7UAP3"/>
<dbReference type="InterPro" id="IPR004244">
    <property type="entry name" value="Transposase_22"/>
</dbReference>
<accession>A0AAX7UAP3</accession>
<dbReference type="PANTHER" id="PTHR11505">
    <property type="entry name" value="L1 TRANSPOSABLE ELEMENT-RELATED"/>
    <property type="match status" value="1"/>
</dbReference>
<dbReference type="Gene3D" id="3.30.250.20">
    <property type="entry name" value="L1 transposable element, C-terminal domain"/>
    <property type="match status" value="1"/>
</dbReference>
<reference evidence="2" key="4">
    <citation type="submission" date="2025-09" db="UniProtKB">
        <authorList>
            <consortium name="Ensembl"/>
        </authorList>
    </citation>
    <scope>IDENTIFICATION</scope>
</reference>
<evidence type="ECO:0000313" key="3">
    <source>
        <dbReference type="Proteomes" id="UP000265100"/>
    </source>
</evidence>
<keyword evidence="3" id="KW-1185">Reference proteome</keyword>
<dbReference type="Ensembl" id="ENSACLT00000058913.1">
    <property type="protein sequence ID" value="ENSACLP00000066868.1"/>
    <property type="gene ID" value="ENSACLG00000032437.1"/>
</dbReference>
<evidence type="ECO:0008006" key="4">
    <source>
        <dbReference type="Google" id="ProtNLM"/>
    </source>
</evidence>
<dbReference type="InterPro" id="IPR042566">
    <property type="entry name" value="L1_C"/>
</dbReference>
<feature type="coiled-coil region" evidence="1">
    <location>
        <begin position="22"/>
        <end position="56"/>
    </location>
</feature>
<reference evidence="2" key="3">
    <citation type="submission" date="2025-08" db="UniProtKB">
        <authorList>
            <consortium name="Ensembl"/>
        </authorList>
    </citation>
    <scope>IDENTIFICATION</scope>
</reference>
<keyword evidence="1" id="KW-0175">Coiled coil</keyword>
<evidence type="ECO:0000256" key="1">
    <source>
        <dbReference type="SAM" id="Coils"/>
    </source>
</evidence>
<protein>
    <recommendedName>
        <fullName evidence="4">L1 transposable element RRM domain-containing protein</fullName>
    </recommendedName>
</protein>
<organism evidence="2 3">
    <name type="scientific">Astatotilapia calliptera</name>
    <name type="common">Eastern happy</name>
    <name type="synonym">Chromis callipterus</name>
    <dbReference type="NCBI Taxonomy" id="8154"/>
    <lineage>
        <taxon>Eukaryota</taxon>
        <taxon>Metazoa</taxon>
        <taxon>Chordata</taxon>
        <taxon>Craniata</taxon>
        <taxon>Vertebrata</taxon>
        <taxon>Euteleostomi</taxon>
        <taxon>Actinopterygii</taxon>
        <taxon>Neopterygii</taxon>
        <taxon>Teleostei</taxon>
        <taxon>Neoteleostei</taxon>
        <taxon>Acanthomorphata</taxon>
        <taxon>Ovalentaria</taxon>
        <taxon>Cichlomorphae</taxon>
        <taxon>Cichliformes</taxon>
        <taxon>Cichlidae</taxon>
        <taxon>African cichlids</taxon>
        <taxon>Pseudocrenilabrinae</taxon>
        <taxon>Haplochromini</taxon>
        <taxon>Astatotilapia</taxon>
    </lineage>
</organism>
<reference evidence="3" key="2">
    <citation type="submission" date="2023-03" db="EMBL/GenBank/DDBJ databases">
        <authorList>
            <consortium name="Wellcome Sanger Institute Data Sharing"/>
        </authorList>
    </citation>
    <scope>NUCLEOTIDE SEQUENCE [LARGE SCALE GENOMIC DNA]</scope>
</reference>
<proteinExistence type="predicted"/>
<dbReference type="Proteomes" id="UP000265100">
    <property type="component" value="Chromosome 17"/>
</dbReference>
<evidence type="ECO:0000313" key="2">
    <source>
        <dbReference type="Ensembl" id="ENSACLP00000066868.1"/>
    </source>
</evidence>
<dbReference type="GeneTree" id="ENSGT00940000171226"/>
<reference evidence="2 3" key="1">
    <citation type="submission" date="2018-05" db="EMBL/GenBank/DDBJ databases">
        <authorList>
            <person name="Datahose"/>
        </authorList>
    </citation>
    <scope>NUCLEOTIDE SEQUENCE</scope>
</reference>